<dbReference type="SUPFAM" id="SSF48179">
    <property type="entry name" value="6-phosphogluconate dehydrogenase C-terminal domain-like"/>
    <property type="match status" value="1"/>
</dbReference>
<organism evidence="6 7">
    <name type="scientific">Burkholderia pseudomultivorans</name>
    <dbReference type="NCBI Taxonomy" id="1207504"/>
    <lineage>
        <taxon>Bacteria</taxon>
        <taxon>Pseudomonadati</taxon>
        <taxon>Pseudomonadota</taxon>
        <taxon>Betaproteobacteria</taxon>
        <taxon>Burkholderiales</taxon>
        <taxon>Burkholderiaceae</taxon>
        <taxon>Burkholderia</taxon>
        <taxon>Burkholderia cepacia complex</taxon>
    </lineage>
</organism>
<dbReference type="InterPro" id="IPR013328">
    <property type="entry name" value="6PGD_dom2"/>
</dbReference>
<dbReference type="GO" id="GO:0070403">
    <property type="term" value="F:NAD+ binding"/>
    <property type="evidence" value="ECO:0007669"/>
    <property type="project" value="InterPro"/>
</dbReference>
<proteinExistence type="inferred from homology"/>
<dbReference type="Gene3D" id="1.10.1040.10">
    <property type="entry name" value="N-(1-d-carboxylethyl)-l-norvaline Dehydrogenase, domain 2"/>
    <property type="match status" value="1"/>
</dbReference>
<comment type="similarity">
    <text evidence="1">Belongs to the 3-hydroxyacyl-CoA dehydrogenase family.</text>
</comment>
<dbReference type="GO" id="GO:0050104">
    <property type="term" value="F:L-gulonate 3-dehydrogenase activity"/>
    <property type="evidence" value="ECO:0007669"/>
    <property type="project" value="TreeGrafter"/>
</dbReference>
<evidence type="ECO:0000259" key="5">
    <source>
        <dbReference type="Pfam" id="PF02737"/>
    </source>
</evidence>
<evidence type="ECO:0000259" key="4">
    <source>
        <dbReference type="Pfam" id="PF00725"/>
    </source>
</evidence>
<keyword evidence="3" id="KW-1133">Transmembrane helix</keyword>
<dbReference type="Proteomes" id="UP000494162">
    <property type="component" value="Unassembled WGS sequence"/>
</dbReference>
<dbReference type="NCBIfam" id="NF004783">
    <property type="entry name" value="PRK06129.1"/>
    <property type="match status" value="1"/>
</dbReference>
<dbReference type="InterPro" id="IPR008927">
    <property type="entry name" value="6-PGluconate_DH-like_C_sf"/>
</dbReference>
<dbReference type="AlphaFoldDB" id="A0A6P2LST0"/>
<evidence type="ECO:0000313" key="7">
    <source>
        <dbReference type="Proteomes" id="UP000494162"/>
    </source>
</evidence>
<dbReference type="EMBL" id="CABVPP010000023">
    <property type="protein sequence ID" value="VWB70190.1"/>
    <property type="molecule type" value="Genomic_DNA"/>
</dbReference>
<protein>
    <submittedName>
        <fullName evidence="6">3-hydroxyacyl-CoA dehydrogenase</fullName>
    </submittedName>
</protein>
<dbReference type="InterPro" id="IPR006176">
    <property type="entry name" value="3-OHacyl-CoA_DH_NAD-bd"/>
</dbReference>
<dbReference type="InterPro" id="IPR006108">
    <property type="entry name" value="3HC_DH_C"/>
</dbReference>
<name>A0A6P2LST0_9BURK</name>
<evidence type="ECO:0000256" key="1">
    <source>
        <dbReference type="ARBA" id="ARBA00009463"/>
    </source>
</evidence>
<dbReference type="Pfam" id="PF02737">
    <property type="entry name" value="3HCDH_N"/>
    <property type="match status" value="1"/>
</dbReference>
<dbReference type="GeneID" id="93170357"/>
<evidence type="ECO:0000256" key="2">
    <source>
        <dbReference type="ARBA" id="ARBA00023002"/>
    </source>
</evidence>
<dbReference type="InterPro" id="IPR029752">
    <property type="entry name" value="D-isomer_DH_CS1"/>
</dbReference>
<keyword evidence="3" id="KW-0812">Transmembrane</keyword>
<keyword evidence="3" id="KW-0472">Membrane</keyword>
<dbReference type="InterPro" id="IPR006180">
    <property type="entry name" value="3-OHacyl-CoA_DH_CS"/>
</dbReference>
<evidence type="ECO:0000313" key="6">
    <source>
        <dbReference type="EMBL" id="VWB70190.1"/>
    </source>
</evidence>
<accession>A0A6P2LST0</accession>
<dbReference type="Gene3D" id="3.40.50.720">
    <property type="entry name" value="NAD(P)-binding Rossmann-like Domain"/>
    <property type="match status" value="1"/>
</dbReference>
<dbReference type="PROSITE" id="PS00065">
    <property type="entry name" value="D_2_HYDROXYACID_DH_1"/>
    <property type="match status" value="1"/>
</dbReference>
<evidence type="ECO:0000256" key="3">
    <source>
        <dbReference type="SAM" id="Phobius"/>
    </source>
</evidence>
<feature type="domain" description="3-hydroxyacyl-CoA dehydrogenase C-terminal" evidence="4">
    <location>
        <begin position="207"/>
        <end position="275"/>
    </location>
</feature>
<dbReference type="PROSITE" id="PS00067">
    <property type="entry name" value="3HCDH"/>
    <property type="match status" value="1"/>
</dbReference>
<dbReference type="RefSeq" id="WP_174902822.1">
    <property type="nucleotide sequence ID" value="NZ_CABVPP010000023.1"/>
</dbReference>
<dbReference type="InterPro" id="IPR036291">
    <property type="entry name" value="NAD(P)-bd_dom_sf"/>
</dbReference>
<dbReference type="PANTHER" id="PTHR48075">
    <property type="entry name" value="3-HYDROXYACYL-COA DEHYDROGENASE FAMILY PROTEIN"/>
    <property type="match status" value="1"/>
</dbReference>
<dbReference type="PANTHER" id="PTHR48075:SF1">
    <property type="entry name" value="LAMBDA-CRYSTALLIN HOMOLOG"/>
    <property type="match status" value="1"/>
</dbReference>
<reference evidence="6 7" key="1">
    <citation type="submission" date="2019-09" db="EMBL/GenBank/DDBJ databases">
        <authorList>
            <person name="Depoorter E."/>
        </authorList>
    </citation>
    <scope>NUCLEOTIDE SEQUENCE [LARGE SCALE GENOMIC DNA]</scope>
    <source>
        <strain evidence="6">LMG 26883</strain>
    </source>
</reference>
<dbReference type="Pfam" id="PF00725">
    <property type="entry name" value="3HCDH"/>
    <property type="match status" value="1"/>
</dbReference>
<feature type="transmembrane region" description="Helical" evidence="3">
    <location>
        <begin position="25"/>
        <end position="46"/>
    </location>
</feature>
<gene>
    <name evidence="6" type="ORF">BPS26883_03327</name>
</gene>
<sequence>MPPIDRREAGSRPLQTGLPPDVRRAGIVGAGSIGIAFALVFARAGWRVRLFDPDRARRAAAPAEIASRLADLAHFALLDESAACIAARVELVESLEAAAADADLVQECAPERVELKRALFAQLDRAAPPHAILASASSFLCASAFVDETVAGRARCLVAHPGNPPYLIPVIEIVPAPFTAEHATAHAIALYQAAGLTPVRVKKEIAGFIFNRLQGAVLREAYCLVRDGIASIDDIDTVMRDGLAPRWSVTGPFETVDLNTRGGIASHAQKMGPSYERMGAERGQSDPWTSELVARVTAARRAALPLDQWDARVAWRDRRLMHLARHRKAVALDDD</sequence>
<keyword evidence="2" id="KW-0560">Oxidoreductase</keyword>
<dbReference type="GO" id="GO:0006631">
    <property type="term" value="P:fatty acid metabolic process"/>
    <property type="evidence" value="ECO:0007669"/>
    <property type="project" value="InterPro"/>
</dbReference>
<feature type="domain" description="3-hydroxyacyl-CoA dehydrogenase NAD binding" evidence="5">
    <location>
        <begin position="25"/>
        <end position="203"/>
    </location>
</feature>
<dbReference type="SUPFAM" id="SSF51735">
    <property type="entry name" value="NAD(P)-binding Rossmann-fold domains"/>
    <property type="match status" value="1"/>
</dbReference>